<protein>
    <submittedName>
        <fullName evidence="1">Gamma carbonic anhydrase family protein</fullName>
    </submittedName>
</protein>
<dbReference type="Proteomes" id="UP001597110">
    <property type="component" value="Unassembled WGS sequence"/>
</dbReference>
<dbReference type="InterPro" id="IPR050484">
    <property type="entry name" value="Transf_Hexapept/Carb_Anhydrase"/>
</dbReference>
<dbReference type="CDD" id="cd04645">
    <property type="entry name" value="LbH_gamma_CA_like"/>
    <property type="match status" value="1"/>
</dbReference>
<dbReference type="RefSeq" id="WP_386822598.1">
    <property type="nucleotide sequence ID" value="NZ_JBHTIF010000001.1"/>
</dbReference>
<gene>
    <name evidence="1" type="ORF">ACFQ0E_05080</name>
</gene>
<dbReference type="InterPro" id="IPR001451">
    <property type="entry name" value="Hexapep"/>
</dbReference>
<dbReference type="Pfam" id="PF00132">
    <property type="entry name" value="Hexapep"/>
    <property type="match status" value="1"/>
</dbReference>
<dbReference type="EMBL" id="JBHTIF010000001">
    <property type="protein sequence ID" value="MFD0724971.1"/>
    <property type="molecule type" value="Genomic_DNA"/>
</dbReference>
<dbReference type="PANTHER" id="PTHR13061:SF56">
    <property type="entry name" value="PROTEIN YRDA"/>
    <property type="match status" value="1"/>
</dbReference>
<accession>A0ABW2YBG3</accession>
<name>A0ABW2YBG3_9GAMM</name>
<dbReference type="Gene3D" id="2.160.10.10">
    <property type="entry name" value="Hexapeptide repeat proteins"/>
    <property type="match status" value="1"/>
</dbReference>
<comment type="caution">
    <text evidence="1">The sequence shown here is derived from an EMBL/GenBank/DDBJ whole genome shotgun (WGS) entry which is preliminary data.</text>
</comment>
<evidence type="ECO:0000313" key="1">
    <source>
        <dbReference type="EMBL" id="MFD0724971.1"/>
    </source>
</evidence>
<sequence>MNDAHSPHPPTRPYLGQWPRLGSGVYIDPAATVIGDVEIGDDSSVWPATVIRGDVNFIRIGARTNLQDGTIVHVSHDGPHAKLGGFATRIGSDVTIGHKAIIHACTIEDAVLIGMGAIVLDGAVVKKHAFVGAGALVPPGKVVGEGEMWLGSPAKCARKLSEAEIEALYYSAGHYVRLKGQYLDAISANPPA</sequence>
<evidence type="ECO:0000313" key="2">
    <source>
        <dbReference type="Proteomes" id="UP001597110"/>
    </source>
</evidence>
<dbReference type="PANTHER" id="PTHR13061">
    <property type="entry name" value="DYNACTIN SUBUNIT P25"/>
    <property type="match status" value="1"/>
</dbReference>
<proteinExistence type="predicted"/>
<reference evidence="2" key="1">
    <citation type="journal article" date="2019" name="Int. J. Syst. Evol. Microbiol.">
        <title>The Global Catalogue of Microorganisms (GCM) 10K type strain sequencing project: providing services to taxonomists for standard genome sequencing and annotation.</title>
        <authorList>
            <consortium name="The Broad Institute Genomics Platform"/>
            <consortium name="The Broad Institute Genome Sequencing Center for Infectious Disease"/>
            <person name="Wu L."/>
            <person name="Ma J."/>
        </authorList>
    </citation>
    <scope>NUCLEOTIDE SEQUENCE [LARGE SCALE GENOMIC DNA]</scope>
    <source>
        <strain evidence="2">CCUG 55585</strain>
    </source>
</reference>
<organism evidence="1 2">
    <name type="scientific">Lysobacter brunescens</name>
    <dbReference type="NCBI Taxonomy" id="262323"/>
    <lineage>
        <taxon>Bacteria</taxon>
        <taxon>Pseudomonadati</taxon>
        <taxon>Pseudomonadota</taxon>
        <taxon>Gammaproteobacteria</taxon>
        <taxon>Lysobacterales</taxon>
        <taxon>Lysobacteraceae</taxon>
        <taxon>Lysobacter</taxon>
    </lineage>
</organism>
<dbReference type="InterPro" id="IPR047324">
    <property type="entry name" value="LbH_gamma_CA-like"/>
</dbReference>
<dbReference type="SUPFAM" id="SSF51161">
    <property type="entry name" value="Trimeric LpxA-like enzymes"/>
    <property type="match status" value="1"/>
</dbReference>
<keyword evidence="2" id="KW-1185">Reference proteome</keyword>
<dbReference type="InterPro" id="IPR011004">
    <property type="entry name" value="Trimer_LpxA-like_sf"/>
</dbReference>